<comment type="subcellular location">
    <subcellularLocation>
        <location evidence="1">Nucleus</location>
    </subcellularLocation>
</comment>
<evidence type="ECO:0000259" key="8">
    <source>
        <dbReference type="PROSITE" id="PS51369"/>
    </source>
</evidence>
<dbReference type="GO" id="GO:0003700">
    <property type="term" value="F:DNA-binding transcription factor activity"/>
    <property type="evidence" value="ECO:0007669"/>
    <property type="project" value="InterPro"/>
</dbReference>
<dbReference type="InterPro" id="IPR005333">
    <property type="entry name" value="Transcription_factor_TCP"/>
</dbReference>
<keyword evidence="11" id="KW-1185">Reference proteome</keyword>
<dbReference type="InterPro" id="IPR017888">
    <property type="entry name" value="CYC/TB1_R_domain"/>
</dbReference>
<dbReference type="InterPro" id="IPR017887">
    <property type="entry name" value="TF_TCP_subgr"/>
</dbReference>
<gene>
    <name evidence="10" type="ORF">RIF29_07809</name>
</gene>
<reference evidence="10 11" key="1">
    <citation type="submission" date="2024-01" db="EMBL/GenBank/DDBJ databases">
        <title>The genomes of 5 underutilized Papilionoideae crops provide insights into root nodulation and disease resistanc.</title>
        <authorList>
            <person name="Yuan L."/>
        </authorList>
    </citation>
    <scope>NUCLEOTIDE SEQUENCE [LARGE SCALE GENOMIC DNA]</scope>
    <source>
        <strain evidence="10">ZHUSHIDOU_FW_LH</strain>
        <tissue evidence="10">Leaf</tissue>
    </source>
</reference>
<feature type="compositionally biased region" description="Basic and acidic residues" evidence="7">
    <location>
        <begin position="371"/>
        <end position="385"/>
    </location>
</feature>
<evidence type="ECO:0000256" key="3">
    <source>
        <dbReference type="ARBA" id="ARBA00023015"/>
    </source>
</evidence>
<proteinExistence type="predicted"/>
<dbReference type="AlphaFoldDB" id="A0AAN9J4H9"/>
<dbReference type="GO" id="GO:2000032">
    <property type="term" value="P:regulation of secondary shoot formation"/>
    <property type="evidence" value="ECO:0007669"/>
    <property type="project" value="TreeGrafter"/>
</dbReference>
<feature type="region of interest" description="Disordered" evidence="7">
    <location>
        <begin position="299"/>
        <end position="330"/>
    </location>
</feature>
<accession>A0AAN9J4H9</accession>
<evidence type="ECO:0000313" key="10">
    <source>
        <dbReference type="EMBL" id="KAK7292107.1"/>
    </source>
</evidence>
<keyword evidence="6" id="KW-0539">Nucleus</keyword>
<dbReference type="GO" id="GO:0005634">
    <property type="term" value="C:nucleus"/>
    <property type="evidence" value="ECO:0007669"/>
    <property type="project" value="UniProtKB-SubCell"/>
</dbReference>
<feature type="domain" description="R" evidence="9">
    <location>
        <begin position="269"/>
        <end position="286"/>
    </location>
</feature>
<dbReference type="PROSITE" id="PS51369">
    <property type="entry name" value="TCP"/>
    <property type="match status" value="1"/>
</dbReference>
<organism evidence="10 11">
    <name type="scientific">Crotalaria pallida</name>
    <name type="common">Smooth rattlebox</name>
    <name type="synonym">Crotalaria striata</name>
    <dbReference type="NCBI Taxonomy" id="3830"/>
    <lineage>
        <taxon>Eukaryota</taxon>
        <taxon>Viridiplantae</taxon>
        <taxon>Streptophyta</taxon>
        <taxon>Embryophyta</taxon>
        <taxon>Tracheophyta</taxon>
        <taxon>Spermatophyta</taxon>
        <taxon>Magnoliopsida</taxon>
        <taxon>eudicotyledons</taxon>
        <taxon>Gunneridae</taxon>
        <taxon>Pentapetalae</taxon>
        <taxon>rosids</taxon>
        <taxon>fabids</taxon>
        <taxon>Fabales</taxon>
        <taxon>Fabaceae</taxon>
        <taxon>Papilionoideae</taxon>
        <taxon>50 kb inversion clade</taxon>
        <taxon>genistoids sensu lato</taxon>
        <taxon>core genistoids</taxon>
        <taxon>Crotalarieae</taxon>
        <taxon>Crotalaria</taxon>
    </lineage>
</organism>
<evidence type="ECO:0000256" key="2">
    <source>
        <dbReference type="ARBA" id="ARBA00022473"/>
    </source>
</evidence>
<name>A0AAN9J4H9_CROPI</name>
<keyword evidence="3" id="KW-0805">Transcription regulation</keyword>
<evidence type="ECO:0000256" key="5">
    <source>
        <dbReference type="ARBA" id="ARBA00023163"/>
    </source>
</evidence>
<evidence type="ECO:0000259" key="9">
    <source>
        <dbReference type="PROSITE" id="PS51370"/>
    </source>
</evidence>
<comment type="caution">
    <text evidence="10">The sequence shown here is derived from an EMBL/GenBank/DDBJ whole genome shotgun (WGS) entry which is preliminary data.</text>
</comment>
<dbReference type="EMBL" id="JAYWIO010000001">
    <property type="protein sequence ID" value="KAK7292107.1"/>
    <property type="molecule type" value="Genomic_DNA"/>
</dbReference>
<dbReference type="PANTHER" id="PTHR31072">
    <property type="entry name" value="TRANSCRIPTION FACTOR TCP4-RELATED"/>
    <property type="match status" value="1"/>
</dbReference>
<keyword evidence="5" id="KW-0804">Transcription</keyword>
<dbReference type="Pfam" id="PF03634">
    <property type="entry name" value="TCP"/>
    <property type="match status" value="1"/>
</dbReference>
<evidence type="ECO:0000256" key="6">
    <source>
        <dbReference type="ARBA" id="ARBA00023242"/>
    </source>
</evidence>
<keyword evidence="4" id="KW-0238">DNA-binding</keyword>
<dbReference type="Proteomes" id="UP001372338">
    <property type="component" value="Unassembled WGS sequence"/>
</dbReference>
<feature type="compositionally biased region" description="Acidic residues" evidence="7">
    <location>
        <begin position="301"/>
        <end position="316"/>
    </location>
</feature>
<dbReference type="GO" id="GO:0043565">
    <property type="term" value="F:sequence-specific DNA binding"/>
    <property type="evidence" value="ECO:0007669"/>
    <property type="project" value="TreeGrafter"/>
</dbReference>
<evidence type="ECO:0000256" key="1">
    <source>
        <dbReference type="ARBA" id="ARBA00004123"/>
    </source>
</evidence>
<protein>
    <submittedName>
        <fullName evidence="10">Uncharacterized protein</fullName>
    </submittedName>
</protein>
<sequence length="429" mass="48555">MYSSNDCCNDLISSSSYPNQPFFSSSNRPFSIDSNLITNSTSSSSCALLSPFSFFQFPSSPLDQDHEIFLHHHHHDLLHHHHHQSDLADEEVAANVNKNMESNNDNIIPDKAGQGGTDHDQKQIPIIIRRRSSKRDRHSKIKTAKGLRDRRMRLSLEVAKRFFGLQDMLGFDKASKTVEWLLNQAKLEIKQLAARDNNLILLHHDHDHHRVNSASSTSECTTEAVSSLDEVAVVSGNQEQLVNNNNKGGKKRRRVVKVCRKSALKQVDKESRGKARERARERTKMKMKMRMMRSRMLAAADADDESMQCNDNNDDEGANHNNNNLNQLAVGSSWNPFETTAEECAAAAGSHQSQSVVDPSLDAMTHHQQHHHEEVEERRSSQGKEHLGTIVEDIVVEHEDPLVIMSRWSPNMIYFNSLNHSGILQEVNN</sequence>
<dbReference type="PROSITE" id="PS51370">
    <property type="entry name" value="R"/>
    <property type="match status" value="1"/>
</dbReference>
<evidence type="ECO:0000256" key="4">
    <source>
        <dbReference type="ARBA" id="ARBA00023125"/>
    </source>
</evidence>
<feature type="region of interest" description="Disordered" evidence="7">
    <location>
        <begin position="364"/>
        <end position="385"/>
    </location>
</feature>
<evidence type="ECO:0000256" key="7">
    <source>
        <dbReference type="SAM" id="MobiDB-lite"/>
    </source>
</evidence>
<keyword evidence="2" id="KW-0217">Developmental protein</keyword>
<dbReference type="PANTHER" id="PTHR31072:SF226">
    <property type="entry name" value="TRANSCRIPTION FACTOR TCP18"/>
    <property type="match status" value="1"/>
</dbReference>
<feature type="domain" description="TCP" evidence="8">
    <location>
        <begin position="134"/>
        <end position="192"/>
    </location>
</feature>
<evidence type="ECO:0000313" key="11">
    <source>
        <dbReference type="Proteomes" id="UP001372338"/>
    </source>
</evidence>